<evidence type="ECO:0000256" key="2">
    <source>
        <dbReference type="ARBA" id="ARBA00022679"/>
    </source>
</evidence>
<sequence>MAVMRGRRIGVFNRQALKVDRKMPGSIESIMRGAANEVRTRGTAPAGKLKGVGRAAAKRALVARRGVGSAAGAAPGSLVQGLFGKSSHAEPQREGDEKGEQGKTKLVPAPKGDHTVQRSHDDGGGCGDDFQCCNGPRQVPFPVCVKKASIRTCNCVETTGDDATCACGDSGAEYACEEFWLLGDGKKKWASWDDDTSGTSATKCSATSTDYARLAEHELTDNLGSEEEFRPMLTWEEEKTYFSSFGAMKSGFGASVRYTEISKLEEARMRDVQEFLGQLRAKTVPGLSDVTFGAVFRTFAAYRCPLWLVGGAVRDILAGKPPNDVDCAALCHPSRVSRIIEKAGWTPSQKPDRFGDHTHYFSIGERVGDYLEGVVADLFFRTPFEGENSVSQLRLSPQYGWVIDPTGRGVEDAERHVLRPSLPPTQKMSTENLELWFGLHDTGVHRYLKMRLRGWQPVEALRRFMGSKMHDAPYTVLDWFRATCPVGMHEADNLYRKLAQVLMDDIEGAEAGLITALKRTCELEAKKGDVACTAILGAS</sequence>
<dbReference type="GO" id="GO:0003723">
    <property type="term" value="F:RNA binding"/>
    <property type="evidence" value="ECO:0007669"/>
    <property type="project" value="UniProtKB-KW"/>
</dbReference>
<feature type="compositionally biased region" description="Basic and acidic residues" evidence="4">
    <location>
        <begin position="87"/>
        <end position="103"/>
    </location>
</feature>
<dbReference type="GO" id="GO:0016779">
    <property type="term" value="F:nucleotidyltransferase activity"/>
    <property type="evidence" value="ECO:0007669"/>
    <property type="project" value="InterPro"/>
</dbReference>
<feature type="domain" description="Poly A polymerase head" evidence="5">
    <location>
        <begin position="306"/>
        <end position="343"/>
    </location>
</feature>
<evidence type="ECO:0000313" key="6">
    <source>
        <dbReference type="EMBL" id="CAD9636512.1"/>
    </source>
</evidence>
<feature type="region of interest" description="Disordered" evidence="4">
    <location>
        <begin position="81"/>
        <end position="120"/>
    </location>
</feature>
<feature type="compositionally biased region" description="Basic and acidic residues" evidence="4">
    <location>
        <begin position="111"/>
        <end position="120"/>
    </location>
</feature>
<name>A0A6U6TZS8_9DINO</name>
<accession>A0A6U6TZS8</accession>
<evidence type="ECO:0000256" key="4">
    <source>
        <dbReference type="SAM" id="MobiDB-lite"/>
    </source>
</evidence>
<dbReference type="EMBL" id="HBGW01085756">
    <property type="protein sequence ID" value="CAD9636512.1"/>
    <property type="molecule type" value="Transcribed_RNA"/>
</dbReference>
<dbReference type="Gene3D" id="3.30.460.10">
    <property type="entry name" value="Beta Polymerase, domain 2"/>
    <property type="match status" value="1"/>
</dbReference>
<evidence type="ECO:0000259" key="5">
    <source>
        <dbReference type="Pfam" id="PF01743"/>
    </source>
</evidence>
<evidence type="ECO:0000256" key="3">
    <source>
        <dbReference type="RuleBase" id="RU003953"/>
    </source>
</evidence>
<gene>
    <name evidence="6" type="ORF">BRAN1462_LOCUS54334</name>
</gene>
<dbReference type="AlphaFoldDB" id="A0A6U6TZS8"/>
<keyword evidence="3" id="KW-0694">RNA-binding</keyword>
<proteinExistence type="inferred from homology"/>
<keyword evidence="2 3" id="KW-0808">Transferase</keyword>
<comment type="similarity">
    <text evidence="1 3">Belongs to the tRNA nucleotidyltransferase/poly(A) polymerase family.</text>
</comment>
<evidence type="ECO:0000256" key="1">
    <source>
        <dbReference type="ARBA" id="ARBA00007265"/>
    </source>
</evidence>
<reference evidence="6" key="1">
    <citation type="submission" date="2021-01" db="EMBL/GenBank/DDBJ databases">
        <authorList>
            <person name="Corre E."/>
            <person name="Pelletier E."/>
            <person name="Niang G."/>
            <person name="Scheremetjew M."/>
            <person name="Finn R."/>
            <person name="Kale V."/>
            <person name="Holt S."/>
            <person name="Cochrane G."/>
            <person name="Meng A."/>
            <person name="Brown T."/>
            <person name="Cohen L."/>
        </authorList>
    </citation>
    <scope>NUCLEOTIDE SEQUENCE</scope>
    <source>
        <strain evidence="6">RCC3387</strain>
    </source>
</reference>
<dbReference type="GO" id="GO:0001680">
    <property type="term" value="P:tRNA 3'-terminal CCA addition"/>
    <property type="evidence" value="ECO:0007669"/>
    <property type="project" value="UniProtKB-ARBA"/>
</dbReference>
<organism evidence="6">
    <name type="scientific">Zooxanthella nutricula</name>
    <dbReference type="NCBI Taxonomy" id="1333877"/>
    <lineage>
        <taxon>Eukaryota</taxon>
        <taxon>Sar</taxon>
        <taxon>Alveolata</taxon>
        <taxon>Dinophyceae</taxon>
        <taxon>Peridiniales</taxon>
        <taxon>Peridiniales incertae sedis</taxon>
        <taxon>Zooxanthella</taxon>
    </lineage>
</organism>
<dbReference type="InterPro" id="IPR043519">
    <property type="entry name" value="NT_sf"/>
</dbReference>
<dbReference type="InterPro" id="IPR002646">
    <property type="entry name" value="PolA_pol_head_dom"/>
</dbReference>
<protein>
    <recommendedName>
        <fullName evidence="5">Poly A polymerase head domain-containing protein</fullName>
    </recommendedName>
</protein>
<dbReference type="Pfam" id="PF01743">
    <property type="entry name" value="PolyA_pol"/>
    <property type="match status" value="1"/>
</dbReference>
<dbReference type="SUPFAM" id="SSF81301">
    <property type="entry name" value="Nucleotidyltransferase"/>
    <property type="match status" value="1"/>
</dbReference>